<dbReference type="EMBL" id="LGSR01000022">
    <property type="protein sequence ID" value="KOS17882.1"/>
    <property type="molecule type" value="Genomic_DNA"/>
</dbReference>
<dbReference type="AlphaFoldDB" id="A0A0M9VSS1"/>
<dbReference type="InterPro" id="IPR036265">
    <property type="entry name" value="HIT-like_sf"/>
</dbReference>
<dbReference type="FunFam" id="3.30.428.10:FF:000016">
    <property type="entry name" value="Scavenger mRNA decapping enzyme"/>
    <property type="match status" value="1"/>
</dbReference>
<dbReference type="Pfam" id="PF05652">
    <property type="entry name" value="DcpS"/>
    <property type="match status" value="1"/>
</dbReference>
<organism evidence="3 4">
    <name type="scientific">Escovopsis weberi</name>
    <dbReference type="NCBI Taxonomy" id="150374"/>
    <lineage>
        <taxon>Eukaryota</taxon>
        <taxon>Fungi</taxon>
        <taxon>Dikarya</taxon>
        <taxon>Ascomycota</taxon>
        <taxon>Pezizomycotina</taxon>
        <taxon>Sordariomycetes</taxon>
        <taxon>Hypocreomycetidae</taxon>
        <taxon>Hypocreales</taxon>
        <taxon>Hypocreaceae</taxon>
        <taxon>Escovopsis</taxon>
    </lineage>
</organism>
<accession>A0A0M9VSS1</accession>
<dbReference type="OrthoDB" id="10264956at2759"/>
<evidence type="ECO:0000256" key="2">
    <source>
        <dbReference type="PIRSR" id="PIRSR028973-1"/>
    </source>
</evidence>
<dbReference type="GO" id="GO:0016787">
    <property type="term" value="F:hydrolase activity"/>
    <property type="evidence" value="ECO:0007669"/>
    <property type="project" value="InterPro"/>
</dbReference>
<proteinExistence type="inferred from homology"/>
<dbReference type="Pfam" id="PF11969">
    <property type="entry name" value="DcpS_C"/>
    <property type="match status" value="1"/>
</dbReference>
<name>A0A0M9VSS1_ESCWE</name>
<dbReference type="STRING" id="150374.A0A0M9VSS1"/>
<reference evidence="3 4" key="1">
    <citation type="submission" date="2015-07" db="EMBL/GenBank/DDBJ databases">
        <title>The genome of the fungus Escovopsis weberi, a specialized disease agent of ant agriculture.</title>
        <authorList>
            <person name="de Man T.J."/>
            <person name="Stajich J.E."/>
            <person name="Kubicek C.P."/>
            <person name="Chenthamara K."/>
            <person name="Atanasova L."/>
            <person name="Druzhinina I.S."/>
            <person name="Birnbaum S."/>
            <person name="Barribeau S.M."/>
            <person name="Teiling C."/>
            <person name="Suen G."/>
            <person name="Currie C."/>
            <person name="Gerardo N.M."/>
        </authorList>
    </citation>
    <scope>NUCLEOTIDE SEQUENCE [LARGE SCALE GENOMIC DNA]</scope>
</reference>
<dbReference type="GO" id="GO:0005634">
    <property type="term" value="C:nucleus"/>
    <property type="evidence" value="ECO:0007669"/>
    <property type="project" value="TreeGrafter"/>
</dbReference>
<evidence type="ECO:0000313" key="4">
    <source>
        <dbReference type="Proteomes" id="UP000053831"/>
    </source>
</evidence>
<dbReference type="SUPFAM" id="SSF54197">
    <property type="entry name" value="HIT-like"/>
    <property type="match status" value="1"/>
</dbReference>
<dbReference type="PANTHER" id="PTHR12978:SF0">
    <property type="entry name" value="M7GPPPX DIPHOSPHATASE"/>
    <property type="match status" value="1"/>
</dbReference>
<protein>
    <submittedName>
        <fullName evidence="3">M7GpppX diphosphatase</fullName>
    </submittedName>
</protein>
<dbReference type="Gene3D" id="3.30.200.40">
    <property type="entry name" value="Scavenger mRNA decapping enzyme, N-terminal domain"/>
    <property type="match status" value="1"/>
</dbReference>
<feature type="active site" description="Nucleophile" evidence="2">
    <location>
        <position position="265"/>
    </location>
</feature>
<dbReference type="PIRSF" id="PIRSF028973">
    <property type="entry name" value="Scavenger_mRNA_decap_enz"/>
    <property type="match status" value="1"/>
</dbReference>
<sequence>MAEDLNARAEAAVPKFRLQRVLNQALYGTIEDQPAVLVVERAPFPTSEAYLGALPSSLARLCNLGANDIYSWSMARAGGIETDTNDDAVGAGDAADGGATEGAGFVADLKINLIWPCTEAHVKKYSKQGVRLVTETPEIYREAIQPWVRAKRERGALNWVYNIIEGKKEADDVIYRTPRGEAGDEGFLLLPDLNWDRRTLEGLHLLGVVERRDIWSLRDLRKKHVSWLRHMRERLVAATVGAYPAVEADQLKLYVHYQPTYYHFHIHIVHVALEAGATQATGKAVGLESIIETLRVMDGGEDGDEAGMDKVALSYTVGEASELWTDVFEPLRTGRGRASR</sequence>
<dbReference type="Gene3D" id="3.30.428.10">
    <property type="entry name" value="HIT-like"/>
    <property type="match status" value="1"/>
</dbReference>
<dbReference type="GO" id="GO:0000290">
    <property type="term" value="P:deadenylation-dependent decapping of nuclear-transcribed mRNA"/>
    <property type="evidence" value="ECO:0007669"/>
    <property type="project" value="InterPro"/>
</dbReference>
<dbReference type="GO" id="GO:0000932">
    <property type="term" value="C:P-body"/>
    <property type="evidence" value="ECO:0007669"/>
    <property type="project" value="TreeGrafter"/>
</dbReference>
<gene>
    <name evidence="3" type="ORF">ESCO_003073</name>
</gene>
<comment type="caution">
    <text evidence="3">The sequence shown here is derived from an EMBL/GenBank/DDBJ whole genome shotgun (WGS) entry which is preliminary data.</text>
</comment>
<dbReference type="Proteomes" id="UP000053831">
    <property type="component" value="Unassembled WGS sequence"/>
</dbReference>
<dbReference type="SUPFAM" id="SSF102860">
    <property type="entry name" value="mRNA decapping enzyme DcpS N-terminal domain"/>
    <property type="match status" value="1"/>
</dbReference>
<dbReference type="GO" id="GO:0000340">
    <property type="term" value="F:RNA 7-methylguanosine cap binding"/>
    <property type="evidence" value="ECO:0007669"/>
    <property type="project" value="TreeGrafter"/>
</dbReference>
<comment type="similarity">
    <text evidence="1">Belongs to the HIT family.</text>
</comment>
<evidence type="ECO:0000313" key="3">
    <source>
        <dbReference type="EMBL" id="KOS17882.1"/>
    </source>
</evidence>
<evidence type="ECO:0000256" key="1">
    <source>
        <dbReference type="ARBA" id="ARBA00010208"/>
    </source>
</evidence>
<dbReference type="PANTHER" id="PTHR12978">
    <property type="entry name" value="HISTIDINE TRIAD HIT PROTEIN MEMBER"/>
    <property type="match status" value="1"/>
</dbReference>
<keyword evidence="4" id="KW-1185">Reference proteome</keyword>
<dbReference type="InterPro" id="IPR008594">
    <property type="entry name" value="DcpS/DCS2"/>
</dbReference>
<dbReference type="InterPro" id="IPR011145">
    <property type="entry name" value="Scavenger_mRNA_decap_enz_N"/>
</dbReference>